<proteinExistence type="predicted"/>
<keyword evidence="2" id="KW-1185">Reference proteome</keyword>
<organism evidence="1 2">
    <name type="scientific">Klebsiella phage vB_KvM-Eowyn</name>
    <dbReference type="NCBI Taxonomy" id="2762819"/>
    <lineage>
        <taxon>Viruses</taxon>
        <taxon>Duplodnaviria</taxon>
        <taxon>Heunggongvirae</taxon>
        <taxon>Uroviricota</taxon>
        <taxon>Caudoviricetes</taxon>
        <taxon>Chimalliviridae</taxon>
        <taxon>Eowynvirus</taxon>
        <taxon>Eowynvirus eowyn</taxon>
    </lineage>
</organism>
<accession>A0A7R8MJ78</accession>
<evidence type="ECO:0000313" key="1">
    <source>
        <dbReference type="EMBL" id="CAD5235994.1"/>
    </source>
</evidence>
<name>A0A7R8MJ78_9CAUD</name>
<reference evidence="1 2" key="1">
    <citation type="submission" date="2020-09" db="EMBL/GenBank/DDBJ databases">
        <authorList>
            <person name="Jameson E."/>
        </authorList>
    </citation>
    <scope>NUCLEOTIDE SEQUENCE [LARGE SCALE GENOMIC DNA]</scope>
</reference>
<protein>
    <submittedName>
        <fullName evidence="1">Structural protein</fullName>
    </submittedName>
</protein>
<evidence type="ECO:0000313" key="2">
    <source>
        <dbReference type="Proteomes" id="UP000596247"/>
    </source>
</evidence>
<dbReference type="EMBL" id="LR881104">
    <property type="protein sequence ID" value="CAD5235994.1"/>
    <property type="molecule type" value="Genomic_DNA"/>
</dbReference>
<dbReference type="Proteomes" id="UP000596247">
    <property type="component" value="Chromosome"/>
</dbReference>
<sequence length="190" mass="21726">MPLDKKTFICVASGPSLTDEDCHLIMRTNYPIIAVNNSWRKVPTCDHIYAGDLTWWRKYHDEVPNTMVKWTSIRTTIKDYPDIQYMPIPAKGPFNSGMRAICLAHNLGAERVLLLGYDCSLANGLHWHGPHIDDLSNPKDSDIEKWHGCFNQVPDIIGTMSVINCSRYTELKTFKTNTLEDELWSSSIRL</sequence>
<gene>
    <name evidence="1" type="ORF">LLCLJKAH_00005</name>
</gene>